<organism evidence="1 2">
    <name type="scientific">Leersia perrieri</name>
    <dbReference type="NCBI Taxonomy" id="77586"/>
    <lineage>
        <taxon>Eukaryota</taxon>
        <taxon>Viridiplantae</taxon>
        <taxon>Streptophyta</taxon>
        <taxon>Embryophyta</taxon>
        <taxon>Tracheophyta</taxon>
        <taxon>Spermatophyta</taxon>
        <taxon>Magnoliopsida</taxon>
        <taxon>Liliopsida</taxon>
        <taxon>Poales</taxon>
        <taxon>Poaceae</taxon>
        <taxon>BOP clade</taxon>
        <taxon>Oryzoideae</taxon>
        <taxon>Oryzeae</taxon>
        <taxon>Oryzinae</taxon>
        <taxon>Leersia</taxon>
    </lineage>
</organism>
<reference evidence="1" key="3">
    <citation type="submission" date="2015-04" db="UniProtKB">
        <authorList>
            <consortium name="EnsemblPlants"/>
        </authorList>
    </citation>
    <scope>IDENTIFICATION</scope>
</reference>
<reference evidence="2" key="2">
    <citation type="submission" date="2013-12" db="EMBL/GenBank/DDBJ databases">
        <authorList>
            <person name="Yu Y."/>
            <person name="Lee S."/>
            <person name="de Baynast K."/>
            <person name="Wissotski M."/>
            <person name="Liu L."/>
            <person name="Talag J."/>
            <person name="Goicoechea J."/>
            <person name="Angelova A."/>
            <person name="Jetty R."/>
            <person name="Kudrna D."/>
            <person name="Golser W."/>
            <person name="Rivera L."/>
            <person name="Zhang J."/>
            <person name="Wing R."/>
        </authorList>
    </citation>
    <scope>NUCLEOTIDE SEQUENCE</scope>
</reference>
<sequence length="125" mass="14616">MLLTFEDIPSIRGRFVPHKECQELKMNVTHPIIAFTAHYGVTHILSIMLYQKEWSYLTKPLNSHVRGGEVWLQSNSAYCKHPRTLRNNILKSSKCISTSVDRHHMDIYYPMPMDVDHPKDQYNCA</sequence>
<dbReference type="HOGENOM" id="CLU_1995910_0_0_1"/>
<evidence type="ECO:0000313" key="2">
    <source>
        <dbReference type="Proteomes" id="UP000032180"/>
    </source>
</evidence>
<evidence type="ECO:0000313" key="1">
    <source>
        <dbReference type="EnsemblPlants" id="LPERR07G22370.1"/>
    </source>
</evidence>
<name>A0A0D9X2N0_9ORYZ</name>
<keyword evidence="2" id="KW-1185">Reference proteome</keyword>
<dbReference type="Proteomes" id="UP000032180">
    <property type="component" value="Chromosome 7"/>
</dbReference>
<dbReference type="Gramene" id="LPERR07G22370.1">
    <property type="protein sequence ID" value="LPERR07G22370.1"/>
    <property type="gene ID" value="LPERR07G22370"/>
</dbReference>
<accession>A0A0D9X2N0</accession>
<proteinExistence type="predicted"/>
<dbReference type="EnsemblPlants" id="LPERR07G22370.1">
    <property type="protein sequence ID" value="LPERR07G22370.1"/>
    <property type="gene ID" value="LPERR07G22370"/>
</dbReference>
<dbReference type="AlphaFoldDB" id="A0A0D9X2N0"/>
<protein>
    <submittedName>
        <fullName evidence="1">Uncharacterized protein</fullName>
    </submittedName>
</protein>
<reference evidence="1 2" key="1">
    <citation type="submission" date="2012-08" db="EMBL/GenBank/DDBJ databases">
        <title>Oryza genome evolution.</title>
        <authorList>
            <person name="Wing R.A."/>
        </authorList>
    </citation>
    <scope>NUCLEOTIDE SEQUENCE</scope>
</reference>